<dbReference type="Pfam" id="PF18380">
    <property type="entry name" value="GEN1_C"/>
    <property type="match status" value="1"/>
</dbReference>
<dbReference type="InterPro" id="IPR006084">
    <property type="entry name" value="XPG/Rad2"/>
</dbReference>
<name>A0ABR1XL86_9PEZI</name>
<gene>
    <name evidence="6" type="ORF">IWX90DRAFT_303475</name>
</gene>
<dbReference type="SUPFAM" id="SSF88723">
    <property type="entry name" value="PIN domain-like"/>
    <property type="match status" value="1"/>
</dbReference>
<evidence type="ECO:0000256" key="2">
    <source>
        <dbReference type="ARBA" id="ARBA00022801"/>
    </source>
</evidence>
<dbReference type="InterPro" id="IPR006085">
    <property type="entry name" value="XPG_DNA_repair_N"/>
</dbReference>
<dbReference type="PANTHER" id="PTHR11081:SF75">
    <property type="entry name" value="ENDONUCLEASE, PUTATIVE (AFU_ORTHOLOGUE AFUA_3G13260)-RELATED"/>
    <property type="match status" value="1"/>
</dbReference>
<evidence type="ECO:0000256" key="3">
    <source>
        <dbReference type="SAM" id="MobiDB-lite"/>
    </source>
</evidence>
<dbReference type="Gene3D" id="3.40.50.1010">
    <property type="entry name" value="5'-nuclease"/>
    <property type="match status" value="2"/>
</dbReference>
<comment type="caution">
    <text evidence="6">The sequence shown here is derived from an EMBL/GenBank/DDBJ whole genome shotgun (WGS) entry which is preliminary data.</text>
</comment>
<dbReference type="SMART" id="SM00485">
    <property type="entry name" value="XPGN"/>
    <property type="match status" value="1"/>
</dbReference>
<evidence type="ECO:0000313" key="7">
    <source>
        <dbReference type="Proteomes" id="UP001456524"/>
    </source>
</evidence>
<dbReference type="SUPFAM" id="SSF47807">
    <property type="entry name" value="5' to 3' exonuclease, C-terminal subdomain"/>
    <property type="match status" value="1"/>
</dbReference>
<dbReference type="Proteomes" id="UP001456524">
    <property type="component" value="Unassembled WGS sequence"/>
</dbReference>
<reference evidence="6 7" key="1">
    <citation type="journal article" date="2022" name="G3 (Bethesda)">
        <title>Enemy or ally: a genomic approach to elucidate the lifestyle of Phyllosticta citrichinaensis.</title>
        <authorList>
            <person name="Buijs V.A."/>
            <person name="Groenewald J.Z."/>
            <person name="Haridas S."/>
            <person name="LaButti K.M."/>
            <person name="Lipzen A."/>
            <person name="Martin F.M."/>
            <person name="Barry K."/>
            <person name="Grigoriev I.V."/>
            <person name="Crous P.W."/>
            <person name="Seidl M.F."/>
        </authorList>
    </citation>
    <scope>NUCLEOTIDE SEQUENCE [LARGE SCALE GENOMIC DNA]</scope>
    <source>
        <strain evidence="6 7">CBS 129764</strain>
    </source>
</reference>
<dbReference type="Pfam" id="PF00867">
    <property type="entry name" value="XPG_I"/>
    <property type="match status" value="1"/>
</dbReference>
<dbReference type="PANTHER" id="PTHR11081">
    <property type="entry name" value="FLAP ENDONUCLEASE FAMILY MEMBER"/>
    <property type="match status" value="1"/>
</dbReference>
<evidence type="ECO:0000256" key="1">
    <source>
        <dbReference type="ARBA" id="ARBA00022722"/>
    </source>
</evidence>
<feature type="domain" description="XPG N-terminal" evidence="5">
    <location>
        <begin position="1"/>
        <end position="95"/>
    </location>
</feature>
<evidence type="ECO:0000259" key="4">
    <source>
        <dbReference type="SMART" id="SM00484"/>
    </source>
</evidence>
<dbReference type="Pfam" id="PF00752">
    <property type="entry name" value="XPG_N"/>
    <property type="match status" value="1"/>
</dbReference>
<feature type="region of interest" description="Disordered" evidence="3">
    <location>
        <begin position="462"/>
        <end position="563"/>
    </location>
</feature>
<dbReference type="EMBL" id="JBBWUH010000008">
    <property type="protein sequence ID" value="KAK8159559.1"/>
    <property type="molecule type" value="Genomic_DNA"/>
</dbReference>
<keyword evidence="1" id="KW-0540">Nuclease</keyword>
<dbReference type="SMART" id="SM00484">
    <property type="entry name" value="XPGI"/>
    <property type="match status" value="1"/>
</dbReference>
<dbReference type="CDD" id="cd09906">
    <property type="entry name" value="H3TH_YEN1"/>
    <property type="match status" value="1"/>
</dbReference>
<keyword evidence="7" id="KW-1185">Reference proteome</keyword>
<sequence length="843" mass="92493">MGIPGIYKEIGPGIRVALAKLAVQKFEETGRPLRIAIDTAIWLVQIQSSKGGTNPAMRTFFYRLLRLMKLSVHPLFVFDGPSKPSEKRHKKTGQTFASIPEYFAKQVLKKFGFPFHDAPGEAEAECALLQRSGIVDMVMSEDVDTLMFGSRMTIRPAQDPKSAKSATHFNLYDSDEIKAGSSGLDREGMILVAMMSGGDYLTEGIPGCGPKVACEAARAGFGKKLCELSPGDKRGLEEWKLELAEELRTNKSKYFKTKHAGLVLPEDFPRMKILKYYTHPAISSAAAIDRLRARISWDQEIHLAGVREITREVFKWQGKTGAKHFIRNLAPALLPRQLRLRGQGVAAEMSSQKTTAELEEEEGRLVVSIHGQRQHVSTDYMDELRVAVVPSKIVPIDMDAEDEDNEESLVDIEADLASAETPEEGEGSTKRPTQYDPDQLERHWVMDSFVKCGVPIKVEDWQEAQRKKNAPKEKKPRKDKAKKPPAGKGGMPMGALDKFTTVTKSNVGPSGKPTRPKSPSVDRLDLSGTGDSNGQRTGSLRPQKETLDTKPTEPTASKPDFVDMCSSPVVPVIEKPHSFSEAIDEHYLSPNITKRARNIRRTKSADEPATTLTRLGSKNVAASNGKSRKTAGPPVEDSPSKRQVSIEKSLRSFHGASSKRNSAALPSLDEVEHVDLTSSPIQPRTALDKNAAGVSTLPTCSKTREALSSTSDNTTVANLERQSVGSNPSTEPYPKPCTAAIKPKKRTQKRASPLAPGSPRIDRVFGSSKKSTEAPKKRAIKLRESLEGGWMYVDRDTEHLDLTGSSQDSNTASKATKGPNKTAPLKRKAWRESGVEMLDLTGV</sequence>
<feature type="region of interest" description="Disordered" evidence="3">
    <location>
        <begin position="801"/>
        <end position="830"/>
    </location>
</feature>
<evidence type="ECO:0000313" key="6">
    <source>
        <dbReference type="EMBL" id="KAK8159559.1"/>
    </source>
</evidence>
<dbReference type="InterPro" id="IPR029060">
    <property type="entry name" value="PIN-like_dom_sf"/>
</dbReference>
<organism evidence="6 7">
    <name type="scientific">Phyllosticta citrichinensis</name>
    <dbReference type="NCBI Taxonomy" id="1130410"/>
    <lineage>
        <taxon>Eukaryota</taxon>
        <taxon>Fungi</taxon>
        <taxon>Dikarya</taxon>
        <taxon>Ascomycota</taxon>
        <taxon>Pezizomycotina</taxon>
        <taxon>Dothideomycetes</taxon>
        <taxon>Dothideomycetes incertae sedis</taxon>
        <taxon>Botryosphaeriales</taxon>
        <taxon>Phyllostictaceae</taxon>
        <taxon>Phyllosticta</taxon>
    </lineage>
</organism>
<dbReference type="Gene3D" id="1.10.150.20">
    <property type="entry name" value="5' to 3' exonuclease, C-terminal subdomain"/>
    <property type="match status" value="1"/>
</dbReference>
<feature type="compositionally biased region" description="Basic residues" evidence="3">
    <location>
        <begin position="474"/>
        <end position="485"/>
    </location>
</feature>
<accession>A0ABR1XL86</accession>
<feature type="domain" description="XPG-I" evidence="4">
    <location>
        <begin position="109"/>
        <end position="189"/>
    </location>
</feature>
<dbReference type="InterPro" id="IPR037316">
    <property type="entry name" value="Yen1_H3TH"/>
</dbReference>
<feature type="compositionally biased region" description="Polar residues" evidence="3">
    <location>
        <begin position="610"/>
        <end position="625"/>
    </location>
</feature>
<keyword evidence="2" id="KW-0378">Hydrolase</keyword>
<feature type="region of interest" description="Disordered" evidence="3">
    <location>
        <begin position="418"/>
        <end position="437"/>
    </location>
</feature>
<feature type="compositionally biased region" description="Basic and acidic residues" evidence="3">
    <location>
        <begin position="638"/>
        <end position="650"/>
    </location>
</feature>
<evidence type="ECO:0000259" key="5">
    <source>
        <dbReference type="SMART" id="SM00485"/>
    </source>
</evidence>
<dbReference type="InterPro" id="IPR006086">
    <property type="entry name" value="XPG-I_dom"/>
</dbReference>
<dbReference type="InterPro" id="IPR041177">
    <property type="entry name" value="GEN1_C"/>
</dbReference>
<proteinExistence type="predicted"/>
<dbReference type="CDD" id="cd09870">
    <property type="entry name" value="PIN_YEN1"/>
    <property type="match status" value="1"/>
</dbReference>
<feature type="region of interest" description="Disordered" evidence="3">
    <location>
        <begin position="595"/>
        <end position="668"/>
    </location>
</feature>
<feature type="region of interest" description="Disordered" evidence="3">
    <location>
        <begin position="720"/>
        <end position="777"/>
    </location>
</feature>
<protein>
    <submittedName>
        <fullName evidence="6">Uncharacterized protein</fullName>
    </submittedName>
</protein>
<dbReference type="InterPro" id="IPR036279">
    <property type="entry name" value="5-3_exonuclease_C_sf"/>
</dbReference>
<feature type="compositionally biased region" description="Basic and acidic residues" evidence="3">
    <location>
        <begin position="462"/>
        <end position="473"/>
    </location>
</feature>
<feature type="compositionally biased region" description="Polar residues" evidence="3">
    <location>
        <begin position="529"/>
        <end position="540"/>
    </location>
</feature>
<feature type="compositionally biased region" description="Basic and acidic residues" evidence="3">
    <location>
        <begin position="542"/>
        <end position="551"/>
    </location>
</feature>
<feature type="compositionally biased region" description="Polar residues" evidence="3">
    <location>
        <begin position="720"/>
        <end position="730"/>
    </location>
</feature>
<feature type="compositionally biased region" description="Polar residues" evidence="3">
    <location>
        <begin position="803"/>
        <end position="814"/>
    </location>
</feature>
<dbReference type="PRINTS" id="PR00853">
    <property type="entry name" value="XPGRADSUPER"/>
</dbReference>